<reference evidence="2 3" key="4">
    <citation type="journal article" date="2011" name="BMC Genomics">
        <title>RNA-Seq improves annotation of protein-coding genes in the cucumber genome.</title>
        <authorList>
            <person name="Li Z."/>
            <person name="Zhang Z."/>
            <person name="Yan P."/>
            <person name="Huang S."/>
            <person name="Fei Z."/>
            <person name="Lin K."/>
        </authorList>
    </citation>
    <scope>NUCLEOTIDE SEQUENCE [LARGE SCALE GENOMIC DNA]</scope>
    <source>
        <strain evidence="3">cv. 9930</strain>
    </source>
</reference>
<dbReference type="Gramene" id="KGN66036">
    <property type="protein sequence ID" value="KGN66036"/>
    <property type="gene ID" value="Csa_1G569140"/>
</dbReference>
<keyword evidence="3" id="KW-1185">Reference proteome</keyword>
<evidence type="ECO:0000313" key="3">
    <source>
        <dbReference type="Proteomes" id="UP000029981"/>
    </source>
</evidence>
<organism evidence="2 3">
    <name type="scientific">Cucumis sativus</name>
    <name type="common">Cucumber</name>
    <dbReference type="NCBI Taxonomy" id="3659"/>
    <lineage>
        <taxon>Eukaryota</taxon>
        <taxon>Viridiplantae</taxon>
        <taxon>Streptophyta</taxon>
        <taxon>Embryophyta</taxon>
        <taxon>Tracheophyta</taxon>
        <taxon>Spermatophyta</taxon>
        <taxon>Magnoliopsida</taxon>
        <taxon>eudicotyledons</taxon>
        <taxon>Gunneridae</taxon>
        <taxon>Pentapetalae</taxon>
        <taxon>rosids</taxon>
        <taxon>fabids</taxon>
        <taxon>Cucurbitales</taxon>
        <taxon>Cucurbitaceae</taxon>
        <taxon>Benincaseae</taxon>
        <taxon>Cucumis</taxon>
    </lineage>
</organism>
<reference evidence="2 3" key="1">
    <citation type="journal article" date="2009" name="Nat. Genet.">
        <title>The genome of the cucumber, Cucumis sativus L.</title>
        <authorList>
            <person name="Huang S."/>
            <person name="Li R."/>
            <person name="Zhang Z."/>
            <person name="Li L."/>
            <person name="Gu X."/>
            <person name="Fan W."/>
            <person name="Lucas W.J."/>
            <person name="Wang X."/>
            <person name="Xie B."/>
            <person name="Ni P."/>
            <person name="Ren Y."/>
            <person name="Zhu H."/>
            <person name="Li J."/>
            <person name="Lin K."/>
            <person name="Jin W."/>
            <person name="Fei Z."/>
            <person name="Li G."/>
            <person name="Staub J."/>
            <person name="Kilian A."/>
            <person name="van der Vossen E.A."/>
            <person name="Wu Y."/>
            <person name="Guo J."/>
            <person name="He J."/>
            <person name="Jia Z."/>
            <person name="Ren Y."/>
            <person name="Tian G."/>
            <person name="Lu Y."/>
            <person name="Ruan J."/>
            <person name="Qian W."/>
            <person name="Wang M."/>
            <person name="Huang Q."/>
            <person name="Li B."/>
            <person name="Xuan Z."/>
            <person name="Cao J."/>
            <person name="Asan"/>
            <person name="Wu Z."/>
            <person name="Zhang J."/>
            <person name="Cai Q."/>
            <person name="Bai Y."/>
            <person name="Zhao B."/>
            <person name="Han Y."/>
            <person name="Li Y."/>
            <person name="Li X."/>
            <person name="Wang S."/>
            <person name="Shi Q."/>
            <person name="Liu S."/>
            <person name="Cho W.K."/>
            <person name="Kim J.Y."/>
            <person name="Xu Y."/>
            <person name="Heller-Uszynska K."/>
            <person name="Miao H."/>
            <person name="Cheng Z."/>
            <person name="Zhang S."/>
            <person name="Wu J."/>
            <person name="Yang Y."/>
            <person name="Kang H."/>
            <person name="Li M."/>
            <person name="Liang H."/>
            <person name="Ren X."/>
            <person name="Shi Z."/>
            <person name="Wen M."/>
            <person name="Jian M."/>
            <person name="Yang H."/>
            <person name="Zhang G."/>
            <person name="Yang Z."/>
            <person name="Chen R."/>
            <person name="Liu S."/>
            <person name="Li J."/>
            <person name="Ma L."/>
            <person name="Liu H."/>
            <person name="Zhou Y."/>
            <person name="Zhao J."/>
            <person name="Fang X."/>
            <person name="Li G."/>
            <person name="Fang L."/>
            <person name="Li Y."/>
            <person name="Liu D."/>
            <person name="Zheng H."/>
            <person name="Zhang Y."/>
            <person name="Qin N."/>
            <person name="Li Z."/>
            <person name="Yang G."/>
            <person name="Yang S."/>
            <person name="Bolund L."/>
            <person name="Kristiansen K."/>
            <person name="Zheng H."/>
            <person name="Li S."/>
            <person name="Zhang X."/>
            <person name="Yang H."/>
            <person name="Wang J."/>
            <person name="Sun R."/>
            <person name="Zhang B."/>
            <person name="Jiang S."/>
            <person name="Wang J."/>
            <person name="Du Y."/>
            <person name="Li S."/>
        </authorList>
    </citation>
    <scope>NUCLEOTIDE SEQUENCE [LARGE SCALE GENOMIC DNA]</scope>
    <source>
        <strain evidence="3">cv. 9930</strain>
    </source>
</reference>
<evidence type="ECO:0000313" key="2">
    <source>
        <dbReference type="EMBL" id="KGN66036.1"/>
    </source>
</evidence>
<dbReference type="EMBL" id="CM002922">
    <property type="protein sequence ID" value="KGN66036.1"/>
    <property type="molecule type" value="Genomic_DNA"/>
</dbReference>
<proteinExistence type="predicted"/>
<dbReference type="AlphaFoldDB" id="A0A0A0M1H1"/>
<dbReference type="Proteomes" id="UP000029981">
    <property type="component" value="Chromosome 1"/>
</dbReference>
<name>A0A0A0M1H1_CUCSA</name>
<feature type="compositionally biased region" description="Low complexity" evidence="1">
    <location>
        <begin position="1"/>
        <end position="14"/>
    </location>
</feature>
<accession>A0A0A0M1H1</accession>
<reference evidence="2 3" key="2">
    <citation type="journal article" date="2009" name="PLoS ONE">
        <title>An integrated genetic and cytogenetic map of the cucumber genome.</title>
        <authorList>
            <person name="Ren Y."/>
            <person name="Zhang Z."/>
            <person name="Liu J."/>
            <person name="Staub J.E."/>
            <person name="Han Y."/>
            <person name="Cheng Z."/>
            <person name="Li X."/>
            <person name="Lu J."/>
            <person name="Miao H."/>
            <person name="Kang H."/>
            <person name="Xie B."/>
            <person name="Gu X."/>
            <person name="Wang X."/>
            <person name="Du Y."/>
            <person name="Jin W."/>
            <person name="Huang S."/>
        </authorList>
    </citation>
    <scope>NUCLEOTIDE SEQUENCE [LARGE SCALE GENOMIC DNA]</scope>
    <source>
        <strain evidence="3">cv. 9930</strain>
    </source>
</reference>
<evidence type="ECO:0000256" key="1">
    <source>
        <dbReference type="SAM" id="MobiDB-lite"/>
    </source>
</evidence>
<feature type="region of interest" description="Disordered" evidence="1">
    <location>
        <begin position="1"/>
        <end position="46"/>
    </location>
</feature>
<sequence length="183" mass="20681">MCPNTMAPTNTTAPSEENKKKRSASASASSGEAQVQGDAKRSCHGSSSFPIDHSGFGSSVDNLIVGEGVNGFVEKWKEFEPAYRQKVFKDMNTMAQSILSPITMKDGAIHNLSFFQGISQNAMEIVGDFFEDYYRQMGHTYMKKEASKEHKSTTRRKIVKKKKRDEMIWKKRKTLCEKFLSNF</sequence>
<gene>
    <name evidence="2" type="ORF">Csa_1G569140</name>
</gene>
<reference evidence="2 3" key="3">
    <citation type="journal article" date="2010" name="BMC Genomics">
        <title>Transcriptome sequencing and comparative analysis of cucumber flowers with different sex types.</title>
        <authorList>
            <person name="Guo S."/>
            <person name="Zheng Y."/>
            <person name="Joung J.G."/>
            <person name="Liu S."/>
            <person name="Zhang Z."/>
            <person name="Crasta O.R."/>
            <person name="Sobral B.W."/>
            <person name="Xu Y."/>
            <person name="Huang S."/>
            <person name="Fei Z."/>
        </authorList>
    </citation>
    <scope>NUCLEOTIDE SEQUENCE [LARGE SCALE GENOMIC DNA]</scope>
    <source>
        <strain evidence="3">cv. 9930</strain>
    </source>
</reference>
<protein>
    <submittedName>
        <fullName evidence="2">Uncharacterized protein</fullName>
    </submittedName>
</protein>